<dbReference type="STRING" id="6669.E9GJE1"/>
<dbReference type="PANTHER" id="PTHR24364">
    <property type="entry name" value="LP06937P"/>
    <property type="match status" value="1"/>
</dbReference>
<feature type="chain" id="PRO_5003237516" description="LRRCT domain-containing protein" evidence="4">
    <location>
        <begin position="27"/>
        <end position="408"/>
    </location>
</feature>
<dbReference type="AlphaFoldDB" id="E9GJE1"/>
<dbReference type="HOGENOM" id="CLU_057004_0_0_1"/>
<evidence type="ECO:0000313" key="6">
    <source>
        <dbReference type="Proteomes" id="UP000000305"/>
    </source>
</evidence>
<dbReference type="Gene3D" id="3.80.10.10">
    <property type="entry name" value="Ribonuclease Inhibitor"/>
    <property type="match status" value="2"/>
</dbReference>
<organism evidence="5 6">
    <name type="scientific">Daphnia pulex</name>
    <name type="common">Water flea</name>
    <dbReference type="NCBI Taxonomy" id="6669"/>
    <lineage>
        <taxon>Eukaryota</taxon>
        <taxon>Metazoa</taxon>
        <taxon>Ecdysozoa</taxon>
        <taxon>Arthropoda</taxon>
        <taxon>Crustacea</taxon>
        <taxon>Branchiopoda</taxon>
        <taxon>Diplostraca</taxon>
        <taxon>Cladocera</taxon>
        <taxon>Anomopoda</taxon>
        <taxon>Daphniidae</taxon>
        <taxon>Daphnia</taxon>
    </lineage>
</organism>
<evidence type="ECO:0008006" key="7">
    <source>
        <dbReference type="Google" id="ProtNLM"/>
    </source>
</evidence>
<dbReference type="OMA" id="DWFESGP"/>
<dbReference type="PANTHER" id="PTHR24364:SF18">
    <property type="entry name" value="LP06937P"/>
    <property type="match status" value="1"/>
</dbReference>
<evidence type="ECO:0000313" key="5">
    <source>
        <dbReference type="EMBL" id="EFX80437.1"/>
    </source>
</evidence>
<evidence type="ECO:0000256" key="3">
    <source>
        <dbReference type="ARBA" id="ARBA00022737"/>
    </source>
</evidence>
<evidence type="ECO:0000256" key="1">
    <source>
        <dbReference type="ARBA" id="ARBA00022614"/>
    </source>
</evidence>
<dbReference type="OrthoDB" id="1687175at2759"/>
<reference evidence="5 6" key="1">
    <citation type="journal article" date="2011" name="Science">
        <title>The ecoresponsive genome of Daphnia pulex.</title>
        <authorList>
            <person name="Colbourne J.K."/>
            <person name="Pfrender M.E."/>
            <person name="Gilbert D."/>
            <person name="Thomas W.K."/>
            <person name="Tucker A."/>
            <person name="Oakley T.H."/>
            <person name="Tokishita S."/>
            <person name="Aerts A."/>
            <person name="Arnold G.J."/>
            <person name="Basu M.K."/>
            <person name="Bauer D.J."/>
            <person name="Caceres C.E."/>
            <person name="Carmel L."/>
            <person name="Casola C."/>
            <person name="Choi J.H."/>
            <person name="Detter J.C."/>
            <person name="Dong Q."/>
            <person name="Dusheyko S."/>
            <person name="Eads B.D."/>
            <person name="Frohlich T."/>
            <person name="Geiler-Samerotte K.A."/>
            <person name="Gerlach D."/>
            <person name="Hatcher P."/>
            <person name="Jogdeo S."/>
            <person name="Krijgsveld J."/>
            <person name="Kriventseva E.V."/>
            <person name="Kultz D."/>
            <person name="Laforsch C."/>
            <person name="Lindquist E."/>
            <person name="Lopez J."/>
            <person name="Manak J.R."/>
            <person name="Muller J."/>
            <person name="Pangilinan J."/>
            <person name="Patwardhan R.P."/>
            <person name="Pitluck S."/>
            <person name="Pritham E.J."/>
            <person name="Rechtsteiner A."/>
            <person name="Rho M."/>
            <person name="Rogozin I.B."/>
            <person name="Sakarya O."/>
            <person name="Salamov A."/>
            <person name="Schaack S."/>
            <person name="Shapiro H."/>
            <person name="Shiga Y."/>
            <person name="Skalitzky C."/>
            <person name="Smith Z."/>
            <person name="Souvorov A."/>
            <person name="Sung W."/>
            <person name="Tang Z."/>
            <person name="Tsuchiya D."/>
            <person name="Tu H."/>
            <person name="Vos H."/>
            <person name="Wang M."/>
            <person name="Wolf Y.I."/>
            <person name="Yamagata H."/>
            <person name="Yamada T."/>
            <person name="Ye Y."/>
            <person name="Shaw J.R."/>
            <person name="Andrews J."/>
            <person name="Crease T.J."/>
            <person name="Tang H."/>
            <person name="Lucas S.M."/>
            <person name="Robertson H.M."/>
            <person name="Bork P."/>
            <person name="Koonin E.V."/>
            <person name="Zdobnov E.M."/>
            <person name="Grigoriev I.V."/>
            <person name="Lynch M."/>
            <person name="Boore J.L."/>
        </authorList>
    </citation>
    <scope>NUCLEOTIDE SEQUENCE [LARGE SCALE GENOMIC DNA]</scope>
</reference>
<feature type="signal peptide" evidence="4">
    <location>
        <begin position="1"/>
        <end position="26"/>
    </location>
</feature>
<evidence type="ECO:0000256" key="2">
    <source>
        <dbReference type="ARBA" id="ARBA00022729"/>
    </source>
</evidence>
<dbReference type="EMBL" id="GL732547">
    <property type="protein sequence ID" value="EFX80437.1"/>
    <property type="molecule type" value="Genomic_DNA"/>
</dbReference>
<evidence type="ECO:0000256" key="4">
    <source>
        <dbReference type="SAM" id="SignalP"/>
    </source>
</evidence>
<gene>
    <name evidence="5" type="ORF">DAPPUDRAFT_304124</name>
</gene>
<dbReference type="KEGG" id="dpx:DAPPUDRAFT_304124"/>
<protein>
    <recommendedName>
        <fullName evidence="7">LRRCT domain-containing protein</fullName>
    </recommendedName>
</protein>
<dbReference type="InterPro" id="IPR032675">
    <property type="entry name" value="LRR_dom_sf"/>
</dbReference>
<keyword evidence="1" id="KW-0433">Leucine-rich repeat</keyword>
<dbReference type="InParanoid" id="E9GJE1"/>
<dbReference type="Proteomes" id="UP000000305">
    <property type="component" value="Unassembled WGS sequence"/>
</dbReference>
<dbReference type="PhylomeDB" id="E9GJE1"/>
<sequence>MMKGSFATSPFLGVLILFGSSFIASARNIEWNDLKIANGHHQKVGRESCVEDYSPCTCINSPSYGLEIICDSVDTQTIQQVFSRTTSNDLFSFQLTVPPPSAGNVVAIPADLLSGKRAGNILVTCPVPQWQLTIDADAFRPSSDFAFFFFSAGCDQSQLDFSSFLNSFLKLSTIFISQSSNVQNIQNLPALPSLTQLAITYSTGLGQIADFSRLGRTQLKRLWLNGNQLGDQIVGDMLNAIASSPSAASALEMLWLATNQLTQIPAQMDSFSQLMQLDLSNNSLPALIASGSFIFNAPVDYLYLESDGISSIEPDAFQGDFSRGQIYLRSNSLTRFEEAVFKSLLEQMVVTNGGGLVNLESNPVNCGDCHLAWLIRDNPNLLSSVKSATCSDGTPFASLSPSIFSSCP</sequence>
<dbReference type="InterPro" id="IPR052286">
    <property type="entry name" value="Wnt_signaling_inhibitor"/>
</dbReference>
<keyword evidence="3" id="KW-0677">Repeat</keyword>
<dbReference type="SUPFAM" id="SSF52058">
    <property type="entry name" value="L domain-like"/>
    <property type="match status" value="1"/>
</dbReference>
<keyword evidence="2 4" id="KW-0732">Signal</keyword>
<proteinExistence type="predicted"/>
<dbReference type="GO" id="GO:0016020">
    <property type="term" value="C:membrane"/>
    <property type="evidence" value="ECO:0000318"/>
    <property type="project" value="GO_Central"/>
</dbReference>
<keyword evidence="6" id="KW-1185">Reference proteome</keyword>
<name>E9GJE1_DAPPU</name>
<accession>E9GJE1</accession>